<feature type="compositionally biased region" description="Polar residues" evidence="1">
    <location>
        <begin position="22"/>
        <end position="37"/>
    </location>
</feature>
<dbReference type="Proteomes" id="UP000230002">
    <property type="component" value="Unassembled WGS sequence"/>
</dbReference>
<dbReference type="EMBL" id="AYKW01000002">
    <property type="protein sequence ID" value="PIL36030.1"/>
    <property type="molecule type" value="Genomic_DNA"/>
</dbReference>
<comment type="caution">
    <text evidence="3">The sequence shown here is derived from an EMBL/GenBank/DDBJ whole genome shotgun (WGS) entry which is preliminary data.</text>
</comment>
<feature type="transmembrane region" description="Helical" evidence="2">
    <location>
        <begin position="252"/>
        <end position="272"/>
    </location>
</feature>
<sequence>MDGCLQMLDSSIPHLTPPPPSKSSNVPMDRALSSSSPPGVGLDKSVSSLVSSDSASTHGSSRPPSPSVSSVTSTSDLASGYKSLAASLELSNKLSSLVHQSNDFAESASRNDIAGENTPLPTQEDLAAGMQDLTKVVYLNNKALAVVGQLGKVQTEINERVFTLEHTVADVRAQSQCSSVYARRLLYRTREHVRKERDAMQKEGRLATFAQDELADEVRNLGAELARMRDENARILAILQSRISNAQRLQRLFRQVVWVYAPWFIESLVSAMGIIRDGIWRTVTFLTDMMVALAHGCLQAMRFGPYAGLIWGVVWFSIFLLISLYWGHSPSLDDRPVWQLARALP</sequence>
<gene>
    <name evidence="3" type="ORF">GSI_01690</name>
</gene>
<organism evidence="3 4">
    <name type="scientific">Ganoderma sinense ZZ0214-1</name>
    <dbReference type="NCBI Taxonomy" id="1077348"/>
    <lineage>
        <taxon>Eukaryota</taxon>
        <taxon>Fungi</taxon>
        <taxon>Dikarya</taxon>
        <taxon>Basidiomycota</taxon>
        <taxon>Agaricomycotina</taxon>
        <taxon>Agaricomycetes</taxon>
        <taxon>Polyporales</taxon>
        <taxon>Polyporaceae</taxon>
        <taxon>Ganoderma</taxon>
    </lineage>
</organism>
<feature type="region of interest" description="Disordered" evidence="1">
    <location>
        <begin position="1"/>
        <end position="74"/>
    </location>
</feature>
<evidence type="ECO:0000313" key="3">
    <source>
        <dbReference type="EMBL" id="PIL36030.1"/>
    </source>
</evidence>
<keyword evidence="2" id="KW-1133">Transmembrane helix</keyword>
<keyword evidence="2" id="KW-0812">Transmembrane</keyword>
<feature type="transmembrane region" description="Helical" evidence="2">
    <location>
        <begin position="305"/>
        <end position="326"/>
    </location>
</feature>
<dbReference type="OrthoDB" id="10601238at2759"/>
<keyword evidence="2" id="KW-0472">Membrane</keyword>
<proteinExistence type="predicted"/>
<evidence type="ECO:0000256" key="2">
    <source>
        <dbReference type="SAM" id="Phobius"/>
    </source>
</evidence>
<name>A0A2G8SQJ5_9APHY</name>
<accession>A0A2G8SQJ5</accession>
<reference evidence="3 4" key="1">
    <citation type="journal article" date="2015" name="Sci. Rep.">
        <title>Chromosome-level genome map provides insights into diverse defense mechanisms in the medicinal fungus Ganoderma sinense.</title>
        <authorList>
            <person name="Zhu Y."/>
            <person name="Xu J."/>
            <person name="Sun C."/>
            <person name="Zhou S."/>
            <person name="Xu H."/>
            <person name="Nelson D.R."/>
            <person name="Qian J."/>
            <person name="Song J."/>
            <person name="Luo H."/>
            <person name="Xiang L."/>
            <person name="Li Y."/>
            <person name="Xu Z."/>
            <person name="Ji A."/>
            <person name="Wang L."/>
            <person name="Lu S."/>
            <person name="Hayward A."/>
            <person name="Sun W."/>
            <person name="Li X."/>
            <person name="Schwartz D.C."/>
            <person name="Wang Y."/>
            <person name="Chen S."/>
        </authorList>
    </citation>
    <scope>NUCLEOTIDE SEQUENCE [LARGE SCALE GENOMIC DNA]</scope>
    <source>
        <strain evidence="3 4">ZZ0214-1</strain>
    </source>
</reference>
<feature type="transmembrane region" description="Helical" evidence="2">
    <location>
        <begin position="278"/>
        <end position="298"/>
    </location>
</feature>
<evidence type="ECO:0000256" key="1">
    <source>
        <dbReference type="SAM" id="MobiDB-lite"/>
    </source>
</evidence>
<dbReference type="AlphaFoldDB" id="A0A2G8SQJ5"/>
<feature type="compositionally biased region" description="Low complexity" evidence="1">
    <location>
        <begin position="42"/>
        <end position="74"/>
    </location>
</feature>
<evidence type="ECO:0000313" key="4">
    <source>
        <dbReference type="Proteomes" id="UP000230002"/>
    </source>
</evidence>
<protein>
    <submittedName>
        <fullName evidence="3">Uncharacterized protein</fullName>
    </submittedName>
</protein>
<keyword evidence="4" id="KW-1185">Reference proteome</keyword>